<evidence type="ECO:0000256" key="2">
    <source>
        <dbReference type="ARBA" id="ARBA00007531"/>
    </source>
</evidence>
<comment type="similarity">
    <text evidence="2">Belongs to the MmpS family.</text>
</comment>
<accession>D6ZD33</accession>
<feature type="signal peptide" evidence="7">
    <location>
        <begin position="1"/>
        <end position="28"/>
    </location>
</feature>
<evidence type="ECO:0000256" key="4">
    <source>
        <dbReference type="ARBA" id="ARBA00022692"/>
    </source>
</evidence>
<evidence type="ECO:0000256" key="3">
    <source>
        <dbReference type="ARBA" id="ARBA00022475"/>
    </source>
</evidence>
<reference evidence="8 9" key="1">
    <citation type="journal article" date="2010" name="Stand. Genomic Sci.">
        <title>Complete genome sequence of Segniliparus rotundus type strain (CDC 1076).</title>
        <authorList>
            <person name="Sikorski J."/>
            <person name="Lapidus A."/>
            <person name="Copeland A."/>
            <person name="Misra M."/>
            <person name="Glavina Del Rio T."/>
            <person name="Nolan M."/>
            <person name="Lucas S."/>
            <person name="Chen F."/>
            <person name="Tice H."/>
            <person name="Cheng J.F."/>
            <person name="Jando M."/>
            <person name="Schneider S."/>
            <person name="Bruce D."/>
            <person name="Goodwin L."/>
            <person name="Pitluck S."/>
            <person name="Liolios K."/>
            <person name="Mikhailova N."/>
            <person name="Pati A."/>
            <person name="Ivanova N."/>
            <person name="Mavromatis K."/>
            <person name="Chen A."/>
            <person name="Palaniappan K."/>
            <person name="Chertkov O."/>
            <person name="Land M."/>
            <person name="Hauser L."/>
            <person name="Chang Y.J."/>
            <person name="Jeffries C.D."/>
            <person name="Brettin T."/>
            <person name="Detter J.C."/>
            <person name="Han C."/>
            <person name="Rohde M."/>
            <person name="Goker M."/>
            <person name="Bristow J."/>
            <person name="Eisen J.A."/>
            <person name="Markowitz V."/>
            <person name="Hugenholtz P."/>
            <person name="Kyrpides N.C."/>
            <person name="Klenk H.P."/>
        </authorList>
    </citation>
    <scope>NUCLEOTIDE SEQUENCE [LARGE SCALE GENOMIC DNA]</scope>
    <source>
        <strain evidence="9">ATCC BAA-972 / CDC 1076 / CIP 108378 / DSM 44985 / JCM 13578</strain>
    </source>
</reference>
<organism evidence="8 9">
    <name type="scientific">Segniliparus rotundus (strain ATCC BAA-972 / CDC 1076 / CIP 108378 / DSM 44985 / JCM 13578)</name>
    <dbReference type="NCBI Taxonomy" id="640132"/>
    <lineage>
        <taxon>Bacteria</taxon>
        <taxon>Bacillati</taxon>
        <taxon>Actinomycetota</taxon>
        <taxon>Actinomycetes</taxon>
        <taxon>Mycobacteriales</taxon>
        <taxon>Segniliparaceae</taxon>
        <taxon>Segniliparus</taxon>
    </lineage>
</organism>
<proteinExistence type="inferred from homology"/>
<keyword evidence="5" id="KW-1133">Transmembrane helix</keyword>
<evidence type="ECO:0000256" key="6">
    <source>
        <dbReference type="ARBA" id="ARBA00023136"/>
    </source>
</evidence>
<dbReference type="RefSeq" id="WP_013139669.1">
    <property type="nucleotide sequence ID" value="NC_014168.1"/>
</dbReference>
<sequence>MSLTVLARTALCGAAALPFALPASLAAAAPVTVAYQVVGSGNATELVYWDENGAKQTLNAVPLPWSKTVSIPKTIPIHLNVVVPNGEVTCKIAVDGKPTSEIKGKYSARCSADITGS</sequence>
<dbReference type="HOGENOM" id="CLU_2107321_0_0_11"/>
<evidence type="ECO:0000313" key="9">
    <source>
        <dbReference type="Proteomes" id="UP000002247"/>
    </source>
</evidence>
<dbReference type="InterPro" id="IPR038468">
    <property type="entry name" value="MmpS_C"/>
</dbReference>
<dbReference type="InterPro" id="IPR008693">
    <property type="entry name" value="MmpS"/>
</dbReference>
<keyword evidence="6" id="KW-0472">Membrane</keyword>
<evidence type="ECO:0000256" key="5">
    <source>
        <dbReference type="ARBA" id="ARBA00022989"/>
    </source>
</evidence>
<keyword evidence="3" id="KW-1003">Cell membrane</keyword>
<dbReference type="AlphaFoldDB" id="D6ZD33"/>
<keyword evidence="7" id="KW-0732">Signal</keyword>
<protein>
    <recommendedName>
        <fullName evidence="10">Mycobacterium membrane protein</fullName>
    </recommendedName>
</protein>
<dbReference type="Pfam" id="PF05423">
    <property type="entry name" value="Mycobact_memb"/>
    <property type="match status" value="1"/>
</dbReference>
<dbReference type="Proteomes" id="UP000002247">
    <property type="component" value="Chromosome"/>
</dbReference>
<keyword evidence="4" id="KW-0812">Transmembrane</keyword>
<evidence type="ECO:0000256" key="1">
    <source>
        <dbReference type="ARBA" id="ARBA00004236"/>
    </source>
</evidence>
<evidence type="ECO:0000313" key="8">
    <source>
        <dbReference type="EMBL" id="ADG99220.1"/>
    </source>
</evidence>
<gene>
    <name evidence="8" type="ordered locus">Srot_2788</name>
</gene>
<evidence type="ECO:0000256" key="7">
    <source>
        <dbReference type="SAM" id="SignalP"/>
    </source>
</evidence>
<keyword evidence="9" id="KW-1185">Reference proteome</keyword>
<comment type="subcellular location">
    <subcellularLocation>
        <location evidence="1">Cell membrane</location>
    </subcellularLocation>
</comment>
<name>D6ZD33_SEGRD</name>
<dbReference type="EMBL" id="CP001958">
    <property type="protein sequence ID" value="ADG99220.1"/>
    <property type="molecule type" value="Genomic_DNA"/>
</dbReference>
<dbReference type="GO" id="GO:0005886">
    <property type="term" value="C:plasma membrane"/>
    <property type="evidence" value="ECO:0007669"/>
    <property type="project" value="UniProtKB-SubCell"/>
</dbReference>
<dbReference type="STRING" id="640132.Srot_2788"/>
<feature type="chain" id="PRO_5003091848" description="Mycobacterium membrane protein" evidence="7">
    <location>
        <begin position="29"/>
        <end position="117"/>
    </location>
</feature>
<dbReference type="Gene3D" id="2.60.40.2880">
    <property type="entry name" value="MmpS1-5, C-terminal soluble domain"/>
    <property type="match status" value="1"/>
</dbReference>
<dbReference type="KEGG" id="srt:Srot_2788"/>
<evidence type="ECO:0008006" key="10">
    <source>
        <dbReference type="Google" id="ProtNLM"/>
    </source>
</evidence>